<name>A0A1L7SFN3_FUSMA</name>
<dbReference type="GeneID" id="65081341"/>
<comment type="caution">
    <text evidence="1">The sequence shown here is derived from an EMBL/GenBank/DDBJ whole genome shotgun (WGS) entry which is preliminary data.</text>
</comment>
<accession>A0A1L7SFN3</accession>
<evidence type="ECO:0000313" key="2">
    <source>
        <dbReference type="Proteomes" id="UP000184255"/>
    </source>
</evidence>
<proteinExistence type="predicted"/>
<dbReference type="Proteomes" id="UP000184255">
    <property type="component" value="Unassembled WGS sequence"/>
</dbReference>
<evidence type="ECO:0000313" key="1">
    <source>
        <dbReference type="EMBL" id="CVK85165.1"/>
    </source>
</evidence>
<organism evidence="1 2">
    <name type="scientific">Fusarium mangiferae</name>
    <name type="common">Mango malformation disease fungus</name>
    <dbReference type="NCBI Taxonomy" id="192010"/>
    <lineage>
        <taxon>Eukaryota</taxon>
        <taxon>Fungi</taxon>
        <taxon>Dikarya</taxon>
        <taxon>Ascomycota</taxon>
        <taxon>Pezizomycotina</taxon>
        <taxon>Sordariomycetes</taxon>
        <taxon>Hypocreomycetidae</taxon>
        <taxon>Hypocreales</taxon>
        <taxon>Nectriaceae</taxon>
        <taxon>Fusarium</taxon>
        <taxon>Fusarium fujikuroi species complex</taxon>
    </lineage>
</organism>
<protein>
    <submittedName>
        <fullName evidence="1">Uncharacterized protein</fullName>
    </submittedName>
</protein>
<reference evidence="2" key="1">
    <citation type="journal article" date="2016" name="Genome Biol. Evol.">
        <title>Comparative 'omics' of the Fusarium fujikuroi species complex highlights differences in genetic potential and metabolite synthesis.</title>
        <authorList>
            <person name="Niehaus E.-M."/>
            <person name="Muensterkoetter M."/>
            <person name="Proctor R.H."/>
            <person name="Brown D.W."/>
            <person name="Sharon A."/>
            <person name="Idan Y."/>
            <person name="Oren-Young L."/>
            <person name="Sieber C.M."/>
            <person name="Novak O."/>
            <person name="Pencik A."/>
            <person name="Tarkowska D."/>
            <person name="Hromadova K."/>
            <person name="Freeman S."/>
            <person name="Maymon M."/>
            <person name="Elazar M."/>
            <person name="Youssef S.A."/>
            <person name="El-Shabrawy E.S.M."/>
            <person name="Shalaby A.B.A."/>
            <person name="Houterman P."/>
            <person name="Brock N.L."/>
            <person name="Burkhardt I."/>
            <person name="Tsavkelova E.A."/>
            <person name="Dickschat J.S."/>
            <person name="Galuszka P."/>
            <person name="Gueldener U."/>
            <person name="Tudzynski B."/>
        </authorList>
    </citation>
    <scope>NUCLEOTIDE SEQUENCE [LARGE SCALE GENOMIC DNA]</scope>
    <source>
        <strain evidence="2">MRC7560</strain>
    </source>
</reference>
<dbReference type="EMBL" id="FCQH01000001">
    <property type="protein sequence ID" value="CVK85165.1"/>
    <property type="molecule type" value="Genomic_DNA"/>
</dbReference>
<sequence length="257" mass="29332">MSSAITVEVVATSSSYPHSEVQPLANASKKSPAITYMVQFETTIQEIPSKLSERRGVGEAWLRCQVPACFLQKNSFWRLHVDQFPSVRILDTTDHDYCTVSIADSCFECLLDLGFPVYFEDWAAFYCQLEAAPDHIQHCFFKLCASLAPSLNSQTNELWHENFRKICTADKRWKAKHADSLVLLHQLFSAAGGKPMETTYSRHFNPEKRSVNDNLANLRRVFDSHCTDVQEFNQLNAEDRIVLYVPIGFPSMLENKK</sequence>
<gene>
    <name evidence="1" type="ORF">FMAN_02069</name>
</gene>
<dbReference type="VEuPathDB" id="FungiDB:FMAN_02069"/>
<keyword evidence="2" id="KW-1185">Reference proteome</keyword>
<dbReference type="RefSeq" id="XP_041677427.1">
    <property type="nucleotide sequence ID" value="XM_041826178.1"/>
</dbReference>
<dbReference type="AlphaFoldDB" id="A0A1L7SFN3"/>